<dbReference type="PANTHER" id="PTHR11655">
    <property type="entry name" value="60S/50S RIBOSOMAL PROTEIN L6/L9"/>
    <property type="match status" value="1"/>
</dbReference>
<keyword evidence="7" id="KW-0934">Plastid</keyword>
<keyword evidence="3 4" id="KW-0687">Ribonucleoprotein</keyword>
<reference evidence="7" key="1">
    <citation type="journal article" date="2018" name="Genome Biol. Evol.">
        <title>Mitochondrial and Plastid Genomes from Coralline Red Algae Provide Insights into the Incongruent Evolutionary Histories of Organelles.</title>
        <authorList>
            <person name="Lee J."/>
            <person name="Song H.J."/>
            <person name="In Park S."/>
            <person name="Lee Y.M."/>
            <person name="Jeong S.Y."/>
            <person name="Oh Cho T."/>
            <person name="Kim J.H."/>
            <person name="Choi H.G."/>
            <person name="Choi C.G."/>
            <person name="Nelson W.A."/>
            <person name="Fredericq S."/>
            <person name="Bhattacharya D."/>
            <person name="Su Yoon H."/>
        </authorList>
    </citation>
    <scope>NUCLEOTIDE SEQUENCE</scope>
</reference>
<evidence type="ECO:0000256" key="1">
    <source>
        <dbReference type="ARBA" id="ARBA00009356"/>
    </source>
</evidence>
<geneLocation type="plastid" evidence="7"/>
<dbReference type="InterPro" id="IPR020040">
    <property type="entry name" value="Ribosomal_uL6_a/b-dom"/>
</dbReference>
<gene>
    <name evidence="7" type="primary">rpl6</name>
</gene>
<dbReference type="GO" id="GO:0022625">
    <property type="term" value="C:cytosolic large ribosomal subunit"/>
    <property type="evidence" value="ECO:0007669"/>
    <property type="project" value="TreeGrafter"/>
</dbReference>
<dbReference type="InterPro" id="IPR019906">
    <property type="entry name" value="Ribosomal_uL6_bac-type"/>
</dbReference>
<organism evidence="7">
    <name type="scientific">Renouxia sp</name>
    <dbReference type="NCBI Taxonomy" id="2485823"/>
    <lineage>
        <taxon>Eukaryota</taxon>
        <taxon>Rhodophyta</taxon>
        <taxon>Florideophyceae</taxon>
        <taxon>Corallinophycidae</taxon>
        <taxon>Rhodogorgonales</taxon>
        <taxon>Rhodogorgonaceae</taxon>
        <taxon>Renouxia</taxon>
    </lineage>
</organism>
<feature type="domain" description="Large ribosomal subunit protein uL6 alpha-beta" evidence="6">
    <location>
        <begin position="15"/>
        <end position="82"/>
    </location>
</feature>
<evidence type="ECO:0000256" key="5">
    <source>
        <dbReference type="SAM" id="MobiDB-lite"/>
    </source>
</evidence>
<dbReference type="HAMAP" id="MF_01365_B">
    <property type="entry name" value="Ribosomal_uL6_B"/>
    <property type="match status" value="1"/>
</dbReference>
<dbReference type="GO" id="GO:0002181">
    <property type="term" value="P:cytoplasmic translation"/>
    <property type="evidence" value="ECO:0007669"/>
    <property type="project" value="TreeGrafter"/>
</dbReference>
<dbReference type="PANTHER" id="PTHR11655:SF14">
    <property type="entry name" value="LARGE RIBOSOMAL SUBUNIT PROTEIN UL6M"/>
    <property type="match status" value="1"/>
</dbReference>
<dbReference type="Pfam" id="PF00347">
    <property type="entry name" value="Ribosomal_L6"/>
    <property type="match status" value="2"/>
</dbReference>
<dbReference type="PRINTS" id="PR00059">
    <property type="entry name" value="RIBOSOMALL6"/>
</dbReference>
<dbReference type="InterPro" id="IPR000702">
    <property type="entry name" value="Ribosomal_uL6-like"/>
</dbReference>
<dbReference type="SUPFAM" id="SSF56053">
    <property type="entry name" value="Ribosomal protein L6"/>
    <property type="match status" value="2"/>
</dbReference>
<dbReference type="AlphaFoldDB" id="A0A3G3MHC4"/>
<dbReference type="PIRSF" id="PIRSF002162">
    <property type="entry name" value="Ribosomal_L6"/>
    <property type="match status" value="1"/>
</dbReference>
<dbReference type="GO" id="GO:0019843">
    <property type="term" value="F:rRNA binding"/>
    <property type="evidence" value="ECO:0007669"/>
    <property type="project" value="InterPro"/>
</dbReference>
<evidence type="ECO:0000313" key="7">
    <source>
        <dbReference type="EMBL" id="AYR06224.1"/>
    </source>
</evidence>
<feature type="compositionally biased region" description="Basic and acidic residues" evidence="5">
    <location>
        <begin position="152"/>
        <end position="170"/>
    </location>
</feature>
<keyword evidence="2 4" id="KW-0689">Ribosomal protein</keyword>
<name>A0A3G3MHC4_9FLOR</name>
<proteinExistence type="inferred from homology"/>
<comment type="similarity">
    <text evidence="1 4">Belongs to the universal ribosomal protein uL6 family.</text>
</comment>
<sequence>MSRIGKQNIYLNDKISTEIQENTIKITGPKGELYHKLPPCIKVQKENHTLKILKNGNTKTTQELHGLHRTLINNMVIGVTKGFSKRLDIQGVGYRAQTDKNILILNIGYSHPVYVKSPSDINIKVENNTQIIISGINKETVGQIAAQIRDMRPPEPYKGKGIRYDKEQVRKKVGKAGK</sequence>
<evidence type="ECO:0000256" key="4">
    <source>
        <dbReference type="RuleBase" id="RU003869"/>
    </source>
</evidence>
<accession>A0A3G3MHC4</accession>
<dbReference type="FunFam" id="3.90.930.12:FF:000001">
    <property type="entry name" value="50S ribosomal protein L6"/>
    <property type="match status" value="1"/>
</dbReference>
<dbReference type="GO" id="GO:0003735">
    <property type="term" value="F:structural constituent of ribosome"/>
    <property type="evidence" value="ECO:0007669"/>
    <property type="project" value="InterPro"/>
</dbReference>
<evidence type="ECO:0000256" key="3">
    <source>
        <dbReference type="ARBA" id="ARBA00023274"/>
    </source>
</evidence>
<dbReference type="NCBIfam" id="TIGR03654">
    <property type="entry name" value="L6_bact"/>
    <property type="match status" value="1"/>
</dbReference>
<dbReference type="PROSITE" id="PS00525">
    <property type="entry name" value="RIBOSOMAL_L6_1"/>
    <property type="match status" value="1"/>
</dbReference>
<dbReference type="Gene3D" id="3.90.930.12">
    <property type="entry name" value="Ribosomal protein L6, alpha-beta domain"/>
    <property type="match status" value="2"/>
</dbReference>
<evidence type="ECO:0000256" key="2">
    <source>
        <dbReference type="ARBA" id="ARBA00022980"/>
    </source>
</evidence>
<dbReference type="InterPro" id="IPR002358">
    <property type="entry name" value="Ribosomal_uL6_CS"/>
</dbReference>
<feature type="domain" description="Large ribosomal subunit protein uL6 alpha-beta" evidence="6">
    <location>
        <begin position="91"/>
        <end position="164"/>
    </location>
</feature>
<feature type="region of interest" description="Disordered" evidence="5">
    <location>
        <begin position="152"/>
        <end position="178"/>
    </location>
</feature>
<evidence type="ECO:0000259" key="6">
    <source>
        <dbReference type="Pfam" id="PF00347"/>
    </source>
</evidence>
<protein>
    <submittedName>
        <fullName evidence="7">Ribosomal protein L6</fullName>
    </submittedName>
</protein>
<dbReference type="EMBL" id="MH281629">
    <property type="protein sequence ID" value="AYR06224.1"/>
    <property type="molecule type" value="Genomic_DNA"/>
</dbReference>
<dbReference type="InterPro" id="IPR036789">
    <property type="entry name" value="Ribosomal_uL6-like_a/b-dom_sf"/>
</dbReference>